<comment type="caution">
    <text evidence="1">The sequence shown here is derived from an EMBL/GenBank/DDBJ whole genome shotgun (WGS) entry which is preliminary data.</text>
</comment>
<name>A0A2S5D284_LYSSH</name>
<dbReference type="AlphaFoldDB" id="A0A2S5D284"/>
<evidence type="ECO:0000313" key="1">
    <source>
        <dbReference type="EMBL" id="POZ57107.1"/>
    </source>
</evidence>
<evidence type="ECO:0000313" key="2">
    <source>
        <dbReference type="Proteomes" id="UP000237319"/>
    </source>
</evidence>
<proteinExistence type="predicted"/>
<accession>A0A2S5D284</accession>
<organism evidence="1 2">
    <name type="scientific">Lysinibacillus sphaericus</name>
    <name type="common">Bacillus sphaericus</name>
    <dbReference type="NCBI Taxonomy" id="1421"/>
    <lineage>
        <taxon>Bacteria</taxon>
        <taxon>Bacillati</taxon>
        <taxon>Bacillota</taxon>
        <taxon>Bacilli</taxon>
        <taxon>Bacillales</taxon>
        <taxon>Bacillaceae</taxon>
        <taxon>Lysinibacillus</taxon>
    </lineage>
</organism>
<dbReference type="Gene3D" id="3.40.50.720">
    <property type="entry name" value="NAD(P)-binding Rossmann-like Domain"/>
    <property type="match status" value="1"/>
</dbReference>
<dbReference type="RefSeq" id="WP_103977049.1">
    <property type="nucleotide sequence ID" value="NZ_PGLV01000001.1"/>
</dbReference>
<reference evidence="1 2" key="1">
    <citation type="submission" date="2017-11" db="EMBL/GenBank/DDBJ databases">
        <title>Genome sequence of Lysinibacillus sphaericus, a lignin-degrading bacteria isolated from municipal solid waste soil.</title>
        <authorList>
            <person name="Persinoti G.F."/>
            <person name="Paixao D.A."/>
            <person name="Bugg T.D."/>
            <person name="Squina F.M."/>
        </authorList>
    </citation>
    <scope>NUCLEOTIDE SEQUENCE [LARGE SCALE GENOMIC DNA]</scope>
    <source>
        <strain evidence="1 2">A1</strain>
    </source>
</reference>
<sequence length="294" mass="34769">MQELLSLNGYQYKFEEEKKNLNIFSESKEFNIMGDSTLDILYVLEQCNKELSVSEIYERSNFTMNYFQEIIDFLIEKRIVFLHKKEKSDIYKYLSSMNIPFESIEKEIANLKNKKIGIYGDLQITSLISKELNSLFETELIENNHNIKGKDLYILIYCYENIEKFIEFNKFAREKNLSYLRVVINKCSLRLGPISIPNHTVCYSCFISRLVSNKPFPDIYIKYNSKADIKANINVYSKDFLTSSAINIKKQLVRYFSKYLSSNIVDNEIVYDFEHDEINYNKVLMVPNCEFCDK</sequence>
<dbReference type="Proteomes" id="UP000237319">
    <property type="component" value="Unassembled WGS sequence"/>
</dbReference>
<keyword evidence="2" id="KW-1185">Reference proteome</keyword>
<gene>
    <name evidence="1" type="ORF">LYSIN_01890</name>
</gene>
<protein>
    <submittedName>
        <fullName evidence="1">Uncharacterized protein</fullName>
    </submittedName>
</protein>
<dbReference type="EMBL" id="PGLV01000001">
    <property type="protein sequence ID" value="POZ57107.1"/>
    <property type="molecule type" value="Genomic_DNA"/>
</dbReference>